<dbReference type="GO" id="GO:0045892">
    <property type="term" value="P:negative regulation of DNA-templated transcription"/>
    <property type="evidence" value="ECO:0007669"/>
    <property type="project" value="UniProtKB-ARBA"/>
</dbReference>
<evidence type="ECO:0000313" key="2">
    <source>
        <dbReference type="EMBL" id="GHC60976.1"/>
    </source>
</evidence>
<dbReference type="AlphaFoldDB" id="A0A918TS47"/>
<dbReference type="PANTHER" id="PTHR33677:SF5">
    <property type="entry name" value="TRANSCRIPTIONAL REPRESSOR FRMR"/>
    <property type="match status" value="1"/>
</dbReference>
<dbReference type="EMBL" id="BMYJ01000008">
    <property type="protein sequence ID" value="GHC60976.1"/>
    <property type="molecule type" value="Genomic_DNA"/>
</dbReference>
<reference evidence="2" key="2">
    <citation type="submission" date="2020-09" db="EMBL/GenBank/DDBJ databases">
        <authorList>
            <person name="Sun Q."/>
            <person name="Kim S."/>
        </authorList>
    </citation>
    <scope>NUCLEOTIDE SEQUENCE</scope>
    <source>
        <strain evidence="2">KCTC 23310</strain>
    </source>
</reference>
<gene>
    <name evidence="2" type="ORF">GCM10007315_26160</name>
</gene>
<dbReference type="Pfam" id="PF02583">
    <property type="entry name" value="Trns_repr_metal"/>
    <property type="match status" value="1"/>
</dbReference>
<proteinExistence type="inferred from homology"/>
<keyword evidence="3" id="KW-1185">Reference proteome</keyword>
<dbReference type="CDD" id="cd10153">
    <property type="entry name" value="RcnR-FrmR-like_DUF156"/>
    <property type="match status" value="1"/>
</dbReference>
<organism evidence="2 3">
    <name type="scientific">Neogemmobacter tilapiae</name>
    <dbReference type="NCBI Taxonomy" id="875041"/>
    <lineage>
        <taxon>Bacteria</taxon>
        <taxon>Pseudomonadati</taxon>
        <taxon>Pseudomonadota</taxon>
        <taxon>Alphaproteobacteria</taxon>
        <taxon>Rhodobacterales</taxon>
        <taxon>Paracoccaceae</taxon>
        <taxon>Neogemmobacter</taxon>
    </lineage>
</organism>
<dbReference type="GO" id="GO:0003677">
    <property type="term" value="F:DNA binding"/>
    <property type="evidence" value="ECO:0007669"/>
    <property type="project" value="InterPro"/>
</dbReference>
<reference evidence="2" key="1">
    <citation type="journal article" date="2014" name="Int. J. Syst. Evol. Microbiol.">
        <title>Complete genome sequence of Corynebacterium casei LMG S-19264T (=DSM 44701T), isolated from a smear-ripened cheese.</title>
        <authorList>
            <consortium name="US DOE Joint Genome Institute (JGI-PGF)"/>
            <person name="Walter F."/>
            <person name="Albersmeier A."/>
            <person name="Kalinowski J."/>
            <person name="Ruckert C."/>
        </authorList>
    </citation>
    <scope>NUCLEOTIDE SEQUENCE</scope>
    <source>
        <strain evidence="2">KCTC 23310</strain>
    </source>
</reference>
<evidence type="ECO:0008006" key="4">
    <source>
        <dbReference type="Google" id="ProtNLM"/>
    </source>
</evidence>
<comment type="caution">
    <text evidence="2">The sequence shown here is derived from an EMBL/GenBank/DDBJ whole genome shotgun (WGS) entry which is preliminary data.</text>
</comment>
<dbReference type="GO" id="GO:0046872">
    <property type="term" value="F:metal ion binding"/>
    <property type="evidence" value="ECO:0007669"/>
    <property type="project" value="InterPro"/>
</dbReference>
<comment type="similarity">
    <text evidence="1">Belongs to the FrmR/RcnR family.</text>
</comment>
<accession>A0A918TS47</accession>
<name>A0A918TS47_9RHOB</name>
<dbReference type="Gene3D" id="1.20.58.1000">
    <property type="entry name" value="Metal-sensitive repressor, helix protomer"/>
    <property type="match status" value="1"/>
</dbReference>
<dbReference type="InterPro" id="IPR003735">
    <property type="entry name" value="Metal_Tscrpt_repr"/>
</dbReference>
<evidence type="ECO:0000313" key="3">
    <source>
        <dbReference type="Proteomes" id="UP000638981"/>
    </source>
</evidence>
<sequence length="104" mass="11777">MDGYTHTPYSYGIIMSHLHRDKSKLLARVKRLKGQIEGIERAVQADEDCAALLHLVASVRGAMQGFTAELIDEHLIHHVRDVTDERARQKGADELARALRTYLK</sequence>
<dbReference type="Proteomes" id="UP000638981">
    <property type="component" value="Unassembled WGS sequence"/>
</dbReference>
<dbReference type="InterPro" id="IPR038390">
    <property type="entry name" value="Metal_Tscrpt_repr_sf"/>
</dbReference>
<protein>
    <recommendedName>
        <fullName evidence="4">Metal/formaldehyde-sensitive transcriptional repressor</fullName>
    </recommendedName>
</protein>
<dbReference type="PANTHER" id="PTHR33677">
    <property type="entry name" value="TRANSCRIPTIONAL REPRESSOR FRMR-RELATED"/>
    <property type="match status" value="1"/>
</dbReference>
<evidence type="ECO:0000256" key="1">
    <source>
        <dbReference type="ARBA" id="ARBA00005260"/>
    </source>
</evidence>